<dbReference type="GO" id="GO:0005737">
    <property type="term" value="C:cytoplasm"/>
    <property type="evidence" value="ECO:0007669"/>
    <property type="project" value="UniProtKB-SubCell"/>
</dbReference>
<reference evidence="9" key="1">
    <citation type="submission" date="2015-07" db="EMBL/GenBank/DDBJ databases">
        <title>Genome sequencing project for genomic taxonomy and phylogenomics of Bacillus-like bacteria.</title>
        <authorList>
            <person name="Liu B."/>
            <person name="Wang J."/>
            <person name="Zhu Y."/>
            <person name="Liu G."/>
            <person name="Chen Q."/>
            <person name="Chen Z."/>
            <person name="Lan J."/>
            <person name="Che J."/>
            <person name="Ge C."/>
            <person name="Shi H."/>
            <person name="Pan Z."/>
            <person name="Liu X."/>
        </authorList>
    </citation>
    <scope>NUCLEOTIDE SEQUENCE [LARGE SCALE GENOMIC DNA]</scope>
    <source>
        <strain evidence="9">DSM 9887</strain>
    </source>
</reference>
<reference evidence="8" key="2">
    <citation type="submission" date="2015-07" db="EMBL/GenBank/DDBJ databases">
        <title>MeaNS - Measles Nucleotide Surveillance Program.</title>
        <authorList>
            <person name="Tran T."/>
            <person name="Druce J."/>
        </authorList>
    </citation>
    <scope>NUCLEOTIDE SEQUENCE</scope>
    <source>
        <strain evidence="8">DSM 9887</strain>
    </source>
</reference>
<comment type="function">
    <text evidence="6">Nucleoside triphosphate pyrophosphatase that hydrolyzes dTTP and UTP. May have a dual role in cell division arrest and in preventing the incorporation of modified nucleotides into cellular nucleic acids.</text>
</comment>
<evidence type="ECO:0000313" key="10">
    <source>
        <dbReference type="Proteomes" id="UP000319578"/>
    </source>
</evidence>
<comment type="caution">
    <text evidence="8">The sequence shown here is derived from an EMBL/GenBank/DDBJ whole genome shotgun (WGS) entry which is preliminary data.</text>
</comment>
<evidence type="ECO:0000313" key="7">
    <source>
        <dbReference type="EMBL" id="GED71033.1"/>
    </source>
</evidence>
<comment type="cofactor">
    <cofactor evidence="1 6">
        <name>a divalent metal cation</name>
        <dbReference type="ChEBI" id="CHEBI:60240"/>
    </cofactor>
</comment>
<name>A0A0K9Z0A7_9BACL</name>
<dbReference type="EMBL" id="LGIQ01000005">
    <property type="protein sequence ID" value="KNB73895.1"/>
    <property type="molecule type" value="Genomic_DNA"/>
</dbReference>
<dbReference type="AlphaFoldDB" id="A0A0K9Z0A7"/>
<evidence type="ECO:0000313" key="8">
    <source>
        <dbReference type="EMBL" id="KNB73895.1"/>
    </source>
</evidence>
<dbReference type="EMBL" id="BJON01000019">
    <property type="protein sequence ID" value="GED71033.1"/>
    <property type="molecule type" value="Genomic_DNA"/>
</dbReference>
<evidence type="ECO:0000256" key="5">
    <source>
        <dbReference type="ARBA" id="ARBA00023080"/>
    </source>
</evidence>
<accession>A0A0K9Z0A7</accession>
<organism evidence="8 9">
    <name type="scientific">Brevibacillus reuszeri</name>
    <dbReference type="NCBI Taxonomy" id="54915"/>
    <lineage>
        <taxon>Bacteria</taxon>
        <taxon>Bacillati</taxon>
        <taxon>Bacillota</taxon>
        <taxon>Bacilli</taxon>
        <taxon>Bacillales</taxon>
        <taxon>Paenibacillaceae</taxon>
        <taxon>Brevibacillus</taxon>
    </lineage>
</organism>
<evidence type="ECO:0000313" key="9">
    <source>
        <dbReference type="Proteomes" id="UP000036834"/>
    </source>
</evidence>
<evidence type="ECO:0000256" key="1">
    <source>
        <dbReference type="ARBA" id="ARBA00001968"/>
    </source>
</evidence>
<dbReference type="HAMAP" id="MF_00528">
    <property type="entry name" value="Maf"/>
    <property type="match status" value="1"/>
</dbReference>
<dbReference type="GO" id="GO:0009117">
    <property type="term" value="P:nucleotide metabolic process"/>
    <property type="evidence" value="ECO:0007669"/>
    <property type="project" value="UniProtKB-KW"/>
</dbReference>
<feature type="site" description="Important for substrate specificity" evidence="6">
    <location>
        <position position="74"/>
    </location>
</feature>
<dbReference type="FunFam" id="3.90.950.10:FF:000005">
    <property type="entry name" value="7-methyl-GTP pyrophosphatase"/>
    <property type="match status" value="1"/>
</dbReference>
<dbReference type="InterPro" id="IPR003697">
    <property type="entry name" value="Maf-like"/>
</dbReference>
<dbReference type="PANTHER" id="PTHR43213:SF5">
    <property type="entry name" value="BIFUNCTIONAL DTTP_UTP PYROPHOSPHATASE_METHYLTRANSFERASE PROTEIN-RELATED"/>
    <property type="match status" value="1"/>
</dbReference>
<evidence type="ECO:0000256" key="4">
    <source>
        <dbReference type="ARBA" id="ARBA00022801"/>
    </source>
</evidence>
<comment type="catalytic activity">
    <reaction evidence="6">
        <text>UTP + H2O = UMP + diphosphate + H(+)</text>
        <dbReference type="Rhea" id="RHEA:29395"/>
        <dbReference type="ChEBI" id="CHEBI:15377"/>
        <dbReference type="ChEBI" id="CHEBI:15378"/>
        <dbReference type="ChEBI" id="CHEBI:33019"/>
        <dbReference type="ChEBI" id="CHEBI:46398"/>
        <dbReference type="ChEBI" id="CHEBI:57865"/>
        <dbReference type="EC" id="3.6.1.9"/>
    </reaction>
</comment>
<dbReference type="Proteomes" id="UP000036834">
    <property type="component" value="Unassembled WGS sequence"/>
</dbReference>
<dbReference type="InterPro" id="IPR029001">
    <property type="entry name" value="ITPase-like_fam"/>
</dbReference>
<evidence type="ECO:0000256" key="3">
    <source>
        <dbReference type="ARBA" id="ARBA00022490"/>
    </source>
</evidence>
<comment type="subcellular location">
    <subcellularLocation>
        <location evidence="2 6">Cytoplasm</location>
    </subcellularLocation>
</comment>
<evidence type="ECO:0000256" key="6">
    <source>
        <dbReference type="HAMAP-Rule" id="MF_00528"/>
    </source>
</evidence>
<dbReference type="Pfam" id="PF02545">
    <property type="entry name" value="Maf"/>
    <property type="match status" value="1"/>
</dbReference>
<gene>
    <name evidence="8" type="ORF">ADS79_08175</name>
    <name evidence="7" type="ORF">BRE01_47350</name>
</gene>
<feature type="site" description="Important for substrate specificity" evidence="6">
    <location>
        <position position="16"/>
    </location>
</feature>
<protein>
    <recommendedName>
        <fullName evidence="6">dTTP/UTP pyrophosphatase</fullName>
        <shortName evidence="6">dTTPase/UTPase</shortName>
        <ecNumber evidence="6">3.6.1.9</ecNumber>
    </recommendedName>
    <alternativeName>
        <fullName evidence="6">Nucleoside triphosphate pyrophosphatase</fullName>
    </alternativeName>
    <alternativeName>
        <fullName evidence="6">Nucleotide pyrophosphatase</fullName>
        <shortName evidence="6">Nucleotide PPase</shortName>
    </alternativeName>
</protein>
<evidence type="ECO:0000256" key="2">
    <source>
        <dbReference type="ARBA" id="ARBA00004496"/>
    </source>
</evidence>
<comment type="caution">
    <text evidence="6">Lacks conserved residue(s) required for the propagation of feature annotation.</text>
</comment>
<dbReference type="PATRIC" id="fig|54915.3.peg.7077"/>
<dbReference type="STRING" id="54915.ADS79_08175"/>
<dbReference type="PIRSF" id="PIRSF006305">
    <property type="entry name" value="Maf"/>
    <property type="match status" value="1"/>
</dbReference>
<dbReference type="GO" id="GO:0047429">
    <property type="term" value="F:nucleoside triphosphate diphosphatase activity"/>
    <property type="evidence" value="ECO:0007669"/>
    <property type="project" value="UniProtKB-EC"/>
</dbReference>
<reference evidence="7 10" key="3">
    <citation type="submission" date="2019-06" db="EMBL/GenBank/DDBJ databases">
        <title>Whole genome shotgun sequence of Brevibacillus reuszeri NBRC 15719.</title>
        <authorList>
            <person name="Hosoyama A."/>
            <person name="Uohara A."/>
            <person name="Ohji S."/>
            <person name="Ichikawa N."/>
        </authorList>
    </citation>
    <scope>NUCLEOTIDE SEQUENCE [LARGE SCALE GENOMIC DNA]</scope>
    <source>
        <strain evidence="7 10">NBRC 15719</strain>
    </source>
</reference>
<sequence length="195" mass="21085">MTNTNTSLILASSSPRRRELLQNLGTPFEVLTSDVDETTAPELSPEDVVKELSLRKAAAVADRLTEGIVLGSDTIVVLNGQILGKPMDESDAFRMLSMLQGQEHTVYSGVALIDVATKRSEVSFSHTQVKIRPLSKEEINSYIATREPMDKAGSYAIQGIGATIVEGIKGDYFTVVGLPLCLTANMLSRFGIVIL</sequence>
<feature type="site" description="Important for substrate specificity" evidence="6">
    <location>
        <position position="158"/>
    </location>
</feature>
<dbReference type="EC" id="3.6.1.9" evidence="6"/>
<keyword evidence="10" id="KW-1185">Reference proteome</keyword>
<dbReference type="PANTHER" id="PTHR43213">
    <property type="entry name" value="BIFUNCTIONAL DTTP/UTP PYROPHOSPHATASE/METHYLTRANSFERASE PROTEIN-RELATED"/>
    <property type="match status" value="1"/>
</dbReference>
<dbReference type="RefSeq" id="WP_049737905.1">
    <property type="nucleotide sequence ID" value="NZ_BJON01000019.1"/>
</dbReference>
<dbReference type="Proteomes" id="UP000319578">
    <property type="component" value="Unassembled WGS sequence"/>
</dbReference>
<comment type="catalytic activity">
    <reaction evidence="6">
        <text>dTTP + H2O = dTMP + diphosphate + H(+)</text>
        <dbReference type="Rhea" id="RHEA:28534"/>
        <dbReference type="ChEBI" id="CHEBI:15377"/>
        <dbReference type="ChEBI" id="CHEBI:15378"/>
        <dbReference type="ChEBI" id="CHEBI:33019"/>
        <dbReference type="ChEBI" id="CHEBI:37568"/>
        <dbReference type="ChEBI" id="CHEBI:63528"/>
        <dbReference type="EC" id="3.6.1.9"/>
    </reaction>
</comment>
<dbReference type="NCBIfam" id="TIGR00172">
    <property type="entry name" value="maf"/>
    <property type="match status" value="1"/>
</dbReference>
<dbReference type="Gene3D" id="3.90.950.10">
    <property type="match status" value="1"/>
</dbReference>
<dbReference type="CDD" id="cd00555">
    <property type="entry name" value="Maf"/>
    <property type="match status" value="1"/>
</dbReference>
<dbReference type="SUPFAM" id="SSF52972">
    <property type="entry name" value="ITPase-like"/>
    <property type="match status" value="1"/>
</dbReference>
<keyword evidence="3 6" id="KW-0963">Cytoplasm</keyword>
<proteinExistence type="inferred from homology"/>
<feature type="active site" description="Proton acceptor" evidence="6">
    <location>
        <position position="73"/>
    </location>
</feature>
<comment type="similarity">
    <text evidence="6">Belongs to the Maf family. YhdE subfamily.</text>
</comment>
<keyword evidence="5 6" id="KW-0546">Nucleotide metabolism</keyword>
<keyword evidence="4 6" id="KW-0378">Hydrolase</keyword>
<dbReference type="OrthoDB" id="9807767at2"/>